<feature type="transmembrane region" description="Helical" evidence="1">
    <location>
        <begin position="164"/>
        <end position="183"/>
    </location>
</feature>
<proteinExistence type="predicted"/>
<name>A0A0W1R4J7_9EURY</name>
<accession>A0A0W1R4J7</accession>
<organism evidence="2 3">
    <name type="scientific">Haloprofundus marisrubri</name>
    <dbReference type="NCBI Taxonomy" id="1514971"/>
    <lineage>
        <taxon>Archaea</taxon>
        <taxon>Methanobacteriati</taxon>
        <taxon>Methanobacteriota</taxon>
        <taxon>Stenosarchaea group</taxon>
        <taxon>Halobacteria</taxon>
        <taxon>Halobacteriales</taxon>
        <taxon>Haloferacaceae</taxon>
        <taxon>Haloprofundus</taxon>
    </lineage>
</organism>
<evidence type="ECO:0000313" key="2">
    <source>
        <dbReference type="EMBL" id="KTG08326.1"/>
    </source>
</evidence>
<keyword evidence="1" id="KW-0812">Transmembrane</keyword>
<dbReference type="RefSeq" id="WP_058583046.1">
    <property type="nucleotide sequence ID" value="NZ_LOPU01000031.1"/>
</dbReference>
<feature type="transmembrane region" description="Helical" evidence="1">
    <location>
        <begin position="79"/>
        <end position="101"/>
    </location>
</feature>
<dbReference type="Proteomes" id="UP000054387">
    <property type="component" value="Unassembled WGS sequence"/>
</dbReference>
<dbReference type="Pfam" id="PF13197">
    <property type="entry name" value="DUF4013"/>
    <property type="match status" value="1"/>
</dbReference>
<keyword evidence="3" id="KW-1185">Reference proteome</keyword>
<evidence type="ECO:0008006" key="4">
    <source>
        <dbReference type="Google" id="ProtNLM"/>
    </source>
</evidence>
<keyword evidence="1" id="KW-1133">Transmembrane helix</keyword>
<feature type="transmembrane region" description="Helical" evidence="1">
    <location>
        <begin position="20"/>
        <end position="45"/>
    </location>
</feature>
<evidence type="ECO:0000256" key="1">
    <source>
        <dbReference type="SAM" id="Phobius"/>
    </source>
</evidence>
<protein>
    <recommendedName>
        <fullName evidence="4">DUF4013 domain-containing protein</fullName>
    </recommendedName>
</protein>
<dbReference type="EMBL" id="LOPU01000031">
    <property type="protein sequence ID" value="KTG08326.1"/>
    <property type="molecule type" value="Genomic_DNA"/>
</dbReference>
<dbReference type="AlphaFoldDB" id="A0A0W1R4J7"/>
<dbReference type="STRING" id="1514971.AUR64_19005"/>
<reference evidence="2 3" key="1">
    <citation type="submission" date="2015-12" db="EMBL/GenBank/DDBJ databases">
        <title>Haloprofundus marisrubri gen. nov., sp. nov., an extremely halophilic archaeon isolated from the Discovery deep brine-seawater interface in the Red Sea.</title>
        <authorList>
            <person name="Zhang G."/>
            <person name="Stingl U."/>
            <person name="Rashid M."/>
        </authorList>
    </citation>
    <scope>NUCLEOTIDE SEQUENCE [LARGE SCALE GENOMIC DNA]</scope>
    <source>
        <strain evidence="2 3">SB9</strain>
    </source>
</reference>
<evidence type="ECO:0000313" key="3">
    <source>
        <dbReference type="Proteomes" id="UP000054387"/>
    </source>
</evidence>
<keyword evidence="1" id="KW-0472">Membrane</keyword>
<feature type="transmembrane region" description="Helical" evidence="1">
    <location>
        <begin position="113"/>
        <end position="144"/>
    </location>
</feature>
<comment type="caution">
    <text evidence="2">The sequence shown here is derived from an EMBL/GenBank/DDBJ whole genome shotgun (WGS) entry which is preliminary data.</text>
</comment>
<gene>
    <name evidence="2" type="ORF">AUR64_19005</name>
</gene>
<feature type="transmembrane region" description="Helical" evidence="1">
    <location>
        <begin position="195"/>
        <end position="216"/>
    </location>
</feature>
<dbReference type="InterPro" id="IPR025098">
    <property type="entry name" value="DUF4013"/>
</dbReference>
<sequence>MLREALRYPLRGDDAAERLILGGGLHVVTAFVPVVPLVFVVGYLVRVLNEVSDGPSAFRGGPPPGFGDVRALVVDGLKAALVVALYAAGPLAILLVTLGGVSGLSPAALAGTAGVAVLAGSTAALLAALGVAYLLPAALVAYAHSRHLRAAFDRSFLGATATDARYFVAVVAAAGVLSVAALLSSLGAPRSVPRFVGFFVLFYAEVAAAALVGHVAGENVSATRAASE</sequence>